<dbReference type="NCBIfam" id="TIGR03592">
    <property type="entry name" value="yidC_oxa1_cterm"/>
    <property type="match status" value="1"/>
</dbReference>
<comment type="subcellular location">
    <subcellularLocation>
        <location evidence="9">Membrane</location>
        <topology evidence="9">Multi-pass membrane protein</topology>
    </subcellularLocation>
    <subcellularLocation>
        <location evidence="1">Mitochondrion inner membrane</location>
        <topology evidence="1">Multi-pass membrane protein</topology>
    </subcellularLocation>
</comment>
<name>A0AAD5XN22_9FUNG</name>
<evidence type="ECO:0000256" key="7">
    <source>
        <dbReference type="ARBA" id="ARBA00023128"/>
    </source>
</evidence>
<reference evidence="13" key="1">
    <citation type="submission" date="2020-05" db="EMBL/GenBank/DDBJ databases">
        <title>Phylogenomic resolution of chytrid fungi.</title>
        <authorList>
            <person name="Stajich J.E."/>
            <person name="Amses K."/>
            <person name="Simmons R."/>
            <person name="Seto K."/>
            <person name="Myers J."/>
            <person name="Bonds A."/>
            <person name="Quandt C.A."/>
            <person name="Barry K."/>
            <person name="Liu P."/>
            <person name="Grigoriev I."/>
            <person name="Longcore J.E."/>
            <person name="James T.Y."/>
        </authorList>
    </citation>
    <scope>NUCLEOTIDE SEQUENCE</scope>
    <source>
        <strain evidence="13">JEL0379</strain>
    </source>
</reference>
<dbReference type="GO" id="GO:0032977">
    <property type="term" value="F:membrane insertase activity"/>
    <property type="evidence" value="ECO:0007669"/>
    <property type="project" value="InterPro"/>
</dbReference>
<feature type="transmembrane region" description="Helical" evidence="11">
    <location>
        <begin position="267"/>
        <end position="287"/>
    </location>
</feature>
<dbReference type="InterPro" id="IPR001708">
    <property type="entry name" value="YidC/ALB3/OXA1/COX18"/>
</dbReference>
<protein>
    <submittedName>
        <fullName evidence="13">Mitochondrial inner membrane protein oxa1l</fullName>
    </submittedName>
</protein>
<evidence type="ECO:0000256" key="10">
    <source>
        <dbReference type="SAM" id="MobiDB-lite"/>
    </source>
</evidence>
<keyword evidence="7" id="KW-0496">Mitochondrion</keyword>
<evidence type="ECO:0000256" key="1">
    <source>
        <dbReference type="ARBA" id="ARBA00004448"/>
    </source>
</evidence>
<dbReference type="PANTHER" id="PTHR12428:SF66">
    <property type="entry name" value="MITOCHONDRIAL INNER MEMBRANE PROTEIN OXA1L"/>
    <property type="match status" value="1"/>
</dbReference>
<keyword evidence="5" id="KW-0809">Transit peptide</keyword>
<evidence type="ECO:0000256" key="8">
    <source>
        <dbReference type="ARBA" id="ARBA00023136"/>
    </source>
</evidence>
<feature type="transmembrane region" description="Helical" evidence="11">
    <location>
        <begin position="307"/>
        <end position="332"/>
    </location>
</feature>
<comment type="similarity">
    <text evidence="2 9">Belongs to the OXA1/ALB3/YidC family.</text>
</comment>
<dbReference type="CDD" id="cd20069">
    <property type="entry name" value="5TM_Oxa1-like"/>
    <property type="match status" value="1"/>
</dbReference>
<evidence type="ECO:0000256" key="6">
    <source>
        <dbReference type="ARBA" id="ARBA00022989"/>
    </source>
</evidence>
<evidence type="ECO:0000313" key="13">
    <source>
        <dbReference type="EMBL" id="KAJ3179413.1"/>
    </source>
</evidence>
<keyword evidence="8 11" id="KW-0472">Membrane</keyword>
<feature type="compositionally biased region" description="Low complexity" evidence="10">
    <location>
        <begin position="431"/>
        <end position="442"/>
    </location>
</feature>
<keyword evidence="4" id="KW-0999">Mitochondrion inner membrane</keyword>
<evidence type="ECO:0000256" key="5">
    <source>
        <dbReference type="ARBA" id="ARBA00022946"/>
    </source>
</evidence>
<sequence>MLPRAAVAAAAGARLRACAPLLKAPTSTVRPSLGLPLTPLHARSFLSVSRLTPPLLAARVGRPALAVFGARTFFWSSNQKVVPAAATEPVVESASDGVEAAAGFPHLPAPPTTTLASDATVDGAASALSSSSSSAAVTTPSFLSNPSLLDASLQPEALTHISKIGDMHTLGLCNNTPAGLAQSFIEAVYVTTGLPWWATIMVATLIIRVALTPLTIKIQRTAAKMANIAPQITPLRDEMEKQRKAGDTKAFQATYAKMNKIHKREGVNPLGGLLALVQAPIFMAFFFGLKSMAEMPVPGFETGGVAWFTNLAAADPTFVLPVFASLSMLLIMEIGAEGGGQMSSKGVKIFMRGAMIVAIAFTAYLPAAIFMYWVSTNFFSLLQTLVLKNPKLRAMANIPPKTNQVVPETKGMTPVKKLSLEDSMKIVKAAAAQRQQRQRAAQESAKRIRKAADDVKRGLTSGVDGGKRR</sequence>
<evidence type="ECO:0000256" key="11">
    <source>
        <dbReference type="SAM" id="Phobius"/>
    </source>
</evidence>
<dbReference type="EMBL" id="JADGJQ010000021">
    <property type="protein sequence ID" value="KAJ3179413.1"/>
    <property type="molecule type" value="Genomic_DNA"/>
</dbReference>
<dbReference type="Pfam" id="PF02096">
    <property type="entry name" value="60KD_IMP"/>
    <property type="match status" value="1"/>
</dbReference>
<dbReference type="InterPro" id="IPR028055">
    <property type="entry name" value="YidC/Oxa/ALB_C"/>
</dbReference>
<feature type="transmembrane region" description="Helical" evidence="11">
    <location>
        <begin position="353"/>
        <end position="374"/>
    </location>
</feature>
<evidence type="ECO:0000313" key="14">
    <source>
        <dbReference type="Proteomes" id="UP001212152"/>
    </source>
</evidence>
<dbReference type="GO" id="GO:0032979">
    <property type="term" value="P:protein insertion into mitochondrial inner membrane from matrix"/>
    <property type="evidence" value="ECO:0007669"/>
    <property type="project" value="TreeGrafter"/>
</dbReference>
<organism evidence="13 14">
    <name type="scientific">Geranomyces variabilis</name>
    <dbReference type="NCBI Taxonomy" id="109894"/>
    <lineage>
        <taxon>Eukaryota</taxon>
        <taxon>Fungi</taxon>
        <taxon>Fungi incertae sedis</taxon>
        <taxon>Chytridiomycota</taxon>
        <taxon>Chytridiomycota incertae sedis</taxon>
        <taxon>Chytridiomycetes</taxon>
        <taxon>Spizellomycetales</taxon>
        <taxon>Powellomycetaceae</taxon>
        <taxon>Geranomyces</taxon>
    </lineage>
</organism>
<keyword evidence="6 11" id="KW-1133">Transmembrane helix</keyword>
<evidence type="ECO:0000256" key="3">
    <source>
        <dbReference type="ARBA" id="ARBA00022692"/>
    </source>
</evidence>
<feature type="region of interest" description="Disordered" evidence="10">
    <location>
        <begin position="431"/>
        <end position="469"/>
    </location>
</feature>
<evidence type="ECO:0000256" key="2">
    <source>
        <dbReference type="ARBA" id="ARBA00009877"/>
    </source>
</evidence>
<keyword evidence="3 9" id="KW-0812">Transmembrane</keyword>
<gene>
    <name evidence="13" type="primary">OXA1L</name>
    <name evidence="13" type="ORF">HDU87_003023</name>
</gene>
<dbReference type="GO" id="GO:0005743">
    <property type="term" value="C:mitochondrial inner membrane"/>
    <property type="evidence" value="ECO:0007669"/>
    <property type="project" value="UniProtKB-SubCell"/>
</dbReference>
<feature type="transmembrane region" description="Helical" evidence="11">
    <location>
        <begin position="194"/>
        <end position="216"/>
    </location>
</feature>
<evidence type="ECO:0000256" key="4">
    <source>
        <dbReference type="ARBA" id="ARBA00022792"/>
    </source>
</evidence>
<evidence type="ECO:0000259" key="12">
    <source>
        <dbReference type="Pfam" id="PF02096"/>
    </source>
</evidence>
<feature type="compositionally biased region" description="Basic and acidic residues" evidence="10">
    <location>
        <begin position="444"/>
        <end position="457"/>
    </location>
</feature>
<proteinExistence type="inferred from homology"/>
<dbReference type="Proteomes" id="UP001212152">
    <property type="component" value="Unassembled WGS sequence"/>
</dbReference>
<dbReference type="PANTHER" id="PTHR12428">
    <property type="entry name" value="OXA1"/>
    <property type="match status" value="1"/>
</dbReference>
<accession>A0AAD5XN22</accession>
<dbReference type="AlphaFoldDB" id="A0AAD5XN22"/>
<comment type="caution">
    <text evidence="13">The sequence shown here is derived from an EMBL/GenBank/DDBJ whole genome shotgun (WGS) entry which is preliminary data.</text>
</comment>
<keyword evidence="14" id="KW-1185">Reference proteome</keyword>
<feature type="domain" description="Membrane insertase YidC/Oxa/ALB C-terminal" evidence="12">
    <location>
        <begin position="196"/>
        <end position="388"/>
    </location>
</feature>
<evidence type="ECO:0000256" key="9">
    <source>
        <dbReference type="RuleBase" id="RU003945"/>
    </source>
</evidence>